<evidence type="ECO:0000256" key="1">
    <source>
        <dbReference type="ARBA" id="ARBA00004651"/>
    </source>
</evidence>
<dbReference type="AlphaFoldDB" id="A0ABD5X080"/>
<comment type="caution">
    <text evidence="7">The sequence shown here is derived from an EMBL/GenBank/DDBJ whole genome shotgun (WGS) entry which is preliminary data.</text>
</comment>
<keyword evidence="3 6" id="KW-0812">Transmembrane</keyword>
<accession>A0ABD5X080</accession>
<feature type="transmembrane region" description="Helical" evidence="6">
    <location>
        <begin position="395"/>
        <end position="419"/>
    </location>
</feature>
<evidence type="ECO:0000313" key="8">
    <source>
        <dbReference type="Proteomes" id="UP001596414"/>
    </source>
</evidence>
<feature type="transmembrane region" description="Helical" evidence="6">
    <location>
        <begin position="242"/>
        <end position="259"/>
    </location>
</feature>
<evidence type="ECO:0000313" key="7">
    <source>
        <dbReference type="EMBL" id="MFC7124486.1"/>
    </source>
</evidence>
<evidence type="ECO:0000256" key="6">
    <source>
        <dbReference type="SAM" id="Phobius"/>
    </source>
</evidence>
<name>A0ABD5X080_9EURY</name>
<dbReference type="InterPro" id="IPR043428">
    <property type="entry name" value="LivM-like"/>
</dbReference>
<feature type="transmembrane region" description="Helical" evidence="6">
    <location>
        <begin position="325"/>
        <end position="357"/>
    </location>
</feature>
<dbReference type="InterPro" id="IPR001851">
    <property type="entry name" value="ABC_transp_permease"/>
</dbReference>
<feature type="transmembrane region" description="Helical" evidence="6">
    <location>
        <begin position="86"/>
        <end position="105"/>
    </location>
</feature>
<gene>
    <name evidence="7" type="ORF">ACFQJ7_00300</name>
</gene>
<sequence length="447" mass="47330">MTASETGSATARARISGWVKKTDRRFIASTVAFVYGLFAILIVLEQGLGLGTVNSIFGAWRTITFLFAAYALITLALNLHWGYTGMFNIGIAGFMAVGIYTMGMLSTSPDALSGQGLGLPLPIGILGGMIAAALVGLLAAIPALRVSSDYFAIVTLGLSEIIRLAAGSRTLSKWTTNTFGFGTGGGSGMDLPGRPTDSILDTSIGESFAELFVIDPGRIDLLLFEIGGEEVTLVSSSILSDFLWSLIMLLVMAGVYWLVRRIGYSPFGRVLKAIREDELVAQSLGKDTRRFKIKVFMVGCALMGLAGILWQGSQGFANPNSFRPVITFYAFIALIIGGSGSNTGSVVGSLLFVGLLFEGPRQVGAIISARFNLGNAPGTFDGAIAPLADFSFQPFLAYAIDNIAPLQFVLLGVVLIVIIQKRPNGMFGDRTETAAAVNLGKQEGNDE</sequence>
<evidence type="ECO:0000256" key="2">
    <source>
        <dbReference type="ARBA" id="ARBA00022475"/>
    </source>
</evidence>
<dbReference type="Pfam" id="PF02653">
    <property type="entry name" value="BPD_transp_2"/>
    <property type="match status" value="1"/>
</dbReference>
<reference evidence="7 8" key="1">
    <citation type="journal article" date="2014" name="Int. J. Syst. Evol. Microbiol.">
        <title>Complete genome sequence of Corynebacterium casei LMG S-19264T (=DSM 44701T), isolated from a smear-ripened cheese.</title>
        <authorList>
            <consortium name="US DOE Joint Genome Institute (JGI-PGF)"/>
            <person name="Walter F."/>
            <person name="Albersmeier A."/>
            <person name="Kalinowski J."/>
            <person name="Ruckert C."/>
        </authorList>
    </citation>
    <scope>NUCLEOTIDE SEQUENCE [LARGE SCALE GENOMIC DNA]</scope>
    <source>
        <strain evidence="7 8">CGMCC 4.7215</strain>
    </source>
</reference>
<feature type="transmembrane region" description="Helical" evidence="6">
    <location>
        <begin position="56"/>
        <end position="79"/>
    </location>
</feature>
<feature type="transmembrane region" description="Helical" evidence="6">
    <location>
        <begin position="295"/>
        <end position="313"/>
    </location>
</feature>
<keyword evidence="4 6" id="KW-1133">Transmembrane helix</keyword>
<feature type="transmembrane region" description="Helical" evidence="6">
    <location>
        <begin position="148"/>
        <end position="166"/>
    </location>
</feature>
<dbReference type="Proteomes" id="UP001596414">
    <property type="component" value="Unassembled WGS sequence"/>
</dbReference>
<dbReference type="EMBL" id="JBHSZQ010000001">
    <property type="protein sequence ID" value="MFC7124486.1"/>
    <property type="molecule type" value="Genomic_DNA"/>
</dbReference>
<protein>
    <submittedName>
        <fullName evidence="7">Branched-chain amino acid ABC transporter permease</fullName>
    </submittedName>
</protein>
<proteinExistence type="predicted"/>
<organism evidence="7 8">
    <name type="scientific">Halovenus rubra</name>
    <dbReference type="NCBI Taxonomy" id="869890"/>
    <lineage>
        <taxon>Archaea</taxon>
        <taxon>Methanobacteriati</taxon>
        <taxon>Methanobacteriota</taxon>
        <taxon>Stenosarchaea group</taxon>
        <taxon>Halobacteria</taxon>
        <taxon>Halobacteriales</taxon>
        <taxon>Haloarculaceae</taxon>
        <taxon>Halovenus</taxon>
    </lineage>
</organism>
<keyword evidence="5 6" id="KW-0472">Membrane</keyword>
<evidence type="ECO:0000256" key="5">
    <source>
        <dbReference type="ARBA" id="ARBA00023136"/>
    </source>
</evidence>
<dbReference type="PANTHER" id="PTHR30482:SF10">
    <property type="entry name" value="HIGH-AFFINITY BRANCHED-CHAIN AMINO ACID TRANSPORT PROTEIN BRAE"/>
    <property type="match status" value="1"/>
</dbReference>
<dbReference type="PANTHER" id="PTHR30482">
    <property type="entry name" value="HIGH-AFFINITY BRANCHED-CHAIN AMINO ACID TRANSPORT SYSTEM PERMEASE"/>
    <property type="match status" value="1"/>
</dbReference>
<dbReference type="CDD" id="cd06581">
    <property type="entry name" value="TM_PBP1_LivM_like"/>
    <property type="match status" value="1"/>
</dbReference>
<evidence type="ECO:0000256" key="3">
    <source>
        <dbReference type="ARBA" id="ARBA00022692"/>
    </source>
</evidence>
<dbReference type="GO" id="GO:0005886">
    <property type="term" value="C:plasma membrane"/>
    <property type="evidence" value="ECO:0007669"/>
    <property type="project" value="UniProtKB-SubCell"/>
</dbReference>
<comment type="subcellular location">
    <subcellularLocation>
        <location evidence="1">Cell membrane</location>
        <topology evidence="1">Multi-pass membrane protein</topology>
    </subcellularLocation>
</comment>
<feature type="transmembrane region" description="Helical" evidence="6">
    <location>
        <begin position="117"/>
        <end position="141"/>
    </location>
</feature>
<feature type="transmembrane region" description="Helical" evidence="6">
    <location>
        <begin position="26"/>
        <end position="44"/>
    </location>
</feature>
<dbReference type="RefSeq" id="WP_267637798.1">
    <property type="nucleotide sequence ID" value="NZ_JAODIY010000010.1"/>
</dbReference>
<keyword evidence="2" id="KW-1003">Cell membrane</keyword>
<evidence type="ECO:0000256" key="4">
    <source>
        <dbReference type="ARBA" id="ARBA00022989"/>
    </source>
</evidence>